<dbReference type="EMBL" id="LUCQ01000090">
    <property type="protein sequence ID" value="OAO79344.1"/>
    <property type="molecule type" value="Genomic_DNA"/>
</dbReference>
<evidence type="ECO:0000313" key="2">
    <source>
        <dbReference type="Proteomes" id="UP000078336"/>
    </source>
</evidence>
<dbReference type="AlphaFoldDB" id="A0A178TE54"/>
<reference evidence="1 2" key="1">
    <citation type="submission" date="2016-03" db="EMBL/GenBank/DDBJ databases">
        <title>Spore heat resistance.</title>
        <authorList>
            <person name="Boekhorst J."/>
            <person name="Berendsen E.M."/>
            <person name="Wells-Bennik M.H."/>
            <person name="Kuipers O.P."/>
        </authorList>
    </citation>
    <scope>NUCLEOTIDE SEQUENCE [LARGE SCALE GENOMIC DNA]</scope>
    <source>
        <strain evidence="1 2">AF16</strain>
    </source>
</reference>
<evidence type="ECO:0000313" key="1">
    <source>
        <dbReference type="EMBL" id="OAO79344.1"/>
    </source>
</evidence>
<dbReference type="PATRIC" id="fig|33934.7.peg.186"/>
<protein>
    <submittedName>
        <fullName evidence="1">Uncharacterized protein</fullName>
    </submittedName>
</protein>
<organism evidence="1 2">
    <name type="scientific">Anoxybacillus flavithermus</name>
    <dbReference type="NCBI Taxonomy" id="33934"/>
    <lineage>
        <taxon>Bacteria</taxon>
        <taxon>Bacillati</taxon>
        <taxon>Bacillota</taxon>
        <taxon>Bacilli</taxon>
        <taxon>Bacillales</taxon>
        <taxon>Anoxybacillaceae</taxon>
        <taxon>Anoxybacillus</taxon>
    </lineage>
</organism>
<proteinExistence type="predicted"/>
<name>A0A178TE54_9BACL</name>
<gene>
    <name evidence="1" type="ORF">TAF16_1663</name>
</gene>
<accession>A0A178TE54</accession>
<sequence length="45" mass="5482">MKYKNGYELYVSEIGEDASVFFFHDKLEFENFKEQKKGITYYEIC</sequence>
<keyword evidence="2" id="KW-1185">Reference proteome</keyword>
<dbReference type="Proteomes" id="UP000078336">
    <property type="component" value="Unassembled WGS sequence"/>
</dbReference>
<comment type="caution">
    <text evidence="1">The sequence shown here is derived from an EMBL/GenBank/DDBJ whole genome shotgun (WGS) entry which is preliminary data.</text>
</comment>